<dbReference type="GO" id="GO:0008270">
    <property type="term" value="F:zinc ion binding"/>
    <property type="evidence" value="ECO:0007669"/>
    <property type="project" value="InterPro"/>
</dbReference>
<keyword evidence="3 8" id="KW-0378">Hydrolase</keyword>
<evidence type="ECO:0000256" key="6">
    <source>
        <dbReference type="ARBA" id="ARBA00023157"/>
    </source>
</evidence>
<comment type="cofactor">
    <cofactor evidence="8">
        <name>Zn(2+)</name>
        <dbReference type="ChEBI" id="CHEBI:29105"/>
    </cofactor>
    <text evidence="8">Binds 1 zinc ion per subunit.</text>
</comment>
<dbReference type="Proteomes" id="UP000035681">
    <property type="component" value="Unplaced"/>
</dbReference>
<evidence type="ECO:0000313" key="10">
    <source>
        <dbReference type="Proteomes" id="UP000035681"/>
    </source>
</evidence>
<dbReference type="SUPFAM" id="SSF55486">
    <property type="entry name" value="Metalloproteases ('zincins'), catalytic domain"/>
    <property type="match status" value="1"/>
</dbReference>
<dbReference type="GO" id="GO:0004222">
    <property type="term" value="F:metalloendopeptidase activity"/>
    <property type="evidence" value="ECO:0007669"/>
    <property type="project" value="UniProtKB-UniRule"/>
</dbReference>
<evidence type="ECO:0000256" key="1">
    <source>
        <dbReference type="ARBA" id="ARBA00022670"/>
    </source>
</evidence>
<keyword evidence="1 8" id="KW-0645">Protease</keyword>
<comment type="caution">
    <text evidence="7">Lacks conserved residue(s) required for the propagation of feature annotation.</text>
</comment>
<dbReference type="EC" id="3.4.24.-" evidence="8"/>
<keyword evidence="6" id="KW-1015">Disulfide bond</keyword>
<keyword evidence="5 8" id="KW-0482">Metalloprotease</keyword>
<evidence type="ECO:0000256" key="5">
    <source>
        <dbReference type="ARBA" id="ARBA00023049"/>
    </source>
</evidence>
<dbReference type="WBParaSite" id="SSTP_0000164300.1">
    <property type="protein sequence ID" value="SSTP_0000164300.1"/>
    <property type="gene ID" value="SSTP_0000164300"/>
</dbReference>
<dbReference type="AlphaFoldDB" id="A0A0K0DWM6"/>
<evidence type="ECO:0000256" key="8">
    <source>
        <dbReference type="RuleBase" id="RU361183"/>
    </source>
</evidence>
<dbReference type="Pfam" id="PF01400">
    <property type="entry name" value="Astacin"/>
    <property type="match status" value="1"/>
</dbReference>
<keyword evidence="8" id="KW-0732">Signal</keyword>
<keyword evidence="4 8" id="KW-0862">Zinc</keyword>
<accession>A0A0K0DWM6</accession>
<dbReference type="PRINTS" id="PR00480">
    <property type="entry name" value="ASTACIN"/>
</dbReference>
<dbReference type="InterPro" id="IPR001506">
    <property type="entry name" value="Peptidase_M12A"/>
</dbReference>
<evidence type="ECO:0000256" key="3">
    <source>
        <dbReference type="ARBA" id="ARBA00022801"/>
    </source>
</evidence>
<keyword evidence="10" id="KW-1185">Reference proteome</keyword>
<proteinExistence type="predicted"/>
<dbReference type="PANTHER" id="PTHR10127:SF780">
    <property type="entry name" value="METALLOENDOPEPTIDASE"/>
    <property type="match status" value="1"/>
</dbReference>
<keyword evidence="2 8" id="KW-0479">Metal-binding</keyword>
<evidence type="ECO:0000259" key="9">
    <source>
        <dbReference type="PROSITE" id="PS51864"/>
    </source>
</evidence>
<evidence type="ECO:0000256" key="2">
    <source>
        <dbReference type="ARBA" id="ARBA00022723"/>
    </source>
</evidence>
<evidence type="ECO:0000256" key="7">
    <source>
        <dbReference type="PROSITE-ProRule" id="PRU01211"/>
    </source>
</evidence>
<dbReference type="SMART" id="SM00235">
    <property type="entry name" value="ZnMc"/>
    <property type="match status" value="1"/>
</dbReference>
<sequence>MIILFLLTLFIFLFNPINSFFKNDFYDYREKRAALREDKYKWKKFPIEYEVIPGLQRDNIYYALKNIMSESCLTFKEKINFKNEGLKFVNSFESVTRLGKSKNKRPNIIYLTQLDNFKSNIIIPLIFRALGIDYEFNRFDRNKYIKINKKNIKPGYKNILDTSLKKSAHTYGLHYDYKSIMQLSNEQVALANKTVFETKNKNYQKTLQVRSNPSFNDYKLLNLHYCKKTCKKSDLKKECKNYGYQNPKNCSQCKCPPSFMGMYCETFKNISRGNCGKLELEAKPFFKTLKLESFSMCYYKIKAKKGKKIEIKLPNGILGDPYLCSLDINLEIMYSKDKSITGAIFCDKVQKSKLKSGNNIVFVKWKYSRRNVTYSLQYKEIRK</sequence>
<dbReference type="InterPro" id="IPR006026">
    <property type="entry name" value="Peptidase_Metallo"/>
</dbReference>
<dbReference type="WBParaSite" id="TCONS_00010766.p1">
    <property type="protein sequence ID" value="TCONS_00010766.p1"/>
    <property type="gene ID" value="XLOC_004386"/>
</dbReference>
<evidence type="ECO:0000313" key="11">
    <source>
        <dbReference type="WBParaSite" id="SSTP_0000164300.1"/>
    </source>
</evidence>
<organism evidence="11">
    <name type="scientific">Strongyloides stercoralis</name>
    <name type="common">Threadworm</name>
    <dbReference type="NCBI Taxonomy" id="6248"/>
    <lineage>
        <taxon>Eukaryota</taxon>
        <taxon>Metazoa</taxon>
        <taxon>Ecdysozoa</taxon>
        <taxon>Nematoda</taxon>
        <taxon>Chromadorea</taxon>
        <taxon>Rhabditida</taxon>
        <taxon>Tylenchina</taxon>
        <taxon>Panagrolaimomorpha</taxon>
        <taxon>Strongyloidoidea</taxon>
        <taxon>Strongyloididae</taxon>
        <taxon>Strongyloides</taxon>
    </lineage>
</organism>
<protein>
    <recommendedName>
        <fullName evidence="8">Metalloendopeptidase</fullName>
        <ecNumber evidence="8">3.4.24.-</ecNumber>
    </recommendedName>
</protein>
<evidence type="ECO:0000256" key="4">
    <source>
        <dbReference type="ARBA" id="ARBA00022833"/>
    </source>
</evidence>
<feature type="signal peptide" evidence="8">
    <location>
        <begin position="1"/>
        <end position="19"/>
    </location>
</feature>
<feature type="domain" description="Peptidase M12A" evidence="9">
    <location>
        <begin position="33"/>
        <end position="227"/>
    </location>
</feature>
<dbReference type="GO" id="GO:0006508">
    <property type="term" value="P:proteolysis"/>
    <property type="evidence" value="ECO:0007669"/>
    <property type="project" value="UniProtKB-KW"/>
</dbReference>
<dbReference type="Gene3D" id="3.40.390.10">
    <property type="entry name" value="Collagenase (Catalytic Domain)"/>
    <property type="match status" value="1"/>
</dbReference>
<reference evidence="11" key="1">
    <citation type="submission" date="2015-08" db="UniProtKB">
        <authorList>
            <consortium name="WormBaseParasite"/>
        </authorList>
    </citation>
    <scope>IDENTIFICATION</scope>
</reference>
<dbReference type="PANTHER" id="PTHR10127">
    <property type="entry name" value="DISCOIDIN, CUB, EGF, LAMININ , AND ZINC METALLOPROTEASE DOMAIN CONTAINING"/>
    <property type="match status" value="1"/>
</dbReference>
<name>A0A0K0DWM6_STRER</name>
<feature type="chain" id="PRO_5005120648" description="Metalloendopeptidase" evidence="8">
    <location>
        <begin position="20"/>
        <end position="383"/>
    </location>
</feature>
<dbReference type="InterPro" id="IPR024079">
    <property type="entry name" value="MetalloPept_cat_dom_sf"/>
</dbReference>
<dbReference type="PROSITE" id="PS51864">
    <property type="entry name" value="ASTACIN"/>
    <property type="match status" value="1"/>
</dbReference>